<dbReference type="AlphaFoldDB" id="A0A7S1B2N3"/>
<dbReference type="InterPro" id="IPR013258">
    <property type="entry name" value="Striatin_N"/>
</dbReference>
<evidence type="ECO:0000313" key="2">
    <source>
        <dbReference type="EMBL" id="CAD8872377.1"/>
    </source>
</evidence>
<accession>A0A7S1B2N3</accession>
<reference evidence="2" key="1">
    <citation type="submission" date="2021-01" db="EMBL/GenBank/DDBJ databases">
        <authorList>
            <person name="Corre E."/>
            <person name="Pelletier E."/>
            <person name="Niang G."/>
            <person name="Scheremetjew M."/>
            <person name="Finn R."/>
            <person name="Kale V."/>
            <person name="Holt S."/>
            <person name="Cochrane G."/>
            <person name="Meng A."/>
            <person name="Brown T."/>
            <person name="Cohen L."/>
        </authorList>
    </citation>
    <scope>NUCLEOTIDE SEQUENCE</scope>
</reference>
<dbReference type="Pfam" id="PF08232">
    <property type="entry name" value="Striatin"/>
    <property type="match status" value="1"/>
</dbReference>
<protein>
    <recommendedName>
        <fullName evidence="1">Striatin N-terminal domain-containing protein</fullName>
    </recommendedName>
</protein>
<sequence>MTRLPAVEAHGAAADVTLPSPVDDLGSTEVAALVARLQETNRLMSCERAEFCLEKAELDARVADVEGRVHARQQANQVLLRRVQMLEQVLHCECVRHARALNAAGLSQPARPLRATPQIPAEAVASHAVLEQRLQRRRQKRTARQLLQTYLACQAATSLESDQPTDATIER</sequence>
<organism evidence="2">
    <name type="scientific">Noctiluca scintillans</name>
    <name type="common">Sea sparkle</name>
    <name type="synonym">Red tide dinoflagellate</name>
    <dbReference type="NCBI Taxonomy" id="2966"/>
    <lineage>
        <taxon>Eukaryota</taxon>
        <taxon>Sar</taxon>
        <taxon>Alveolata</taxon>
        <taxon>Dinophyceae</taxon>
        <taxon>Noctilucales</taxon>
        <taxon>Noctilucaceae</taxon>
        <taxon>Noctiluca</taxon>
    </lineage>
</organism>
<name>A0A7S1B2N3_NOCSC</name>
<dbReference type="Gene3D" id="1.20.5.300">
    <property type="match status" value="1"/>
</dbReference>
<proteinExistence type="predicted"/>
<dbReference type="EMBL" id="HBFQ01065793">
    <property type="protein sequence ID" value="CAD8872377.1"/>
    <property type="molecule type" value="Transcribed_RNA"/>
</dbReference>
<evidence type="ECO:0000259" key="1">
    <source>
        <dbReference type="Pfam" id="PF08232"/>
    </source>
</evidence>
<gene>
    <name evidence="2" type="ORF">NSCI0253_LOCUS46734</name>
</gene>
<feature type="domain" description="Striatin N-terminal" evidence="1">
    <location>
        <begin position="45"/>
        <end position="107"/>
    </location>
</feature>